<keyword evidence="2" id="KW-0285">Flavoprotein</keyword>
<proteinExistence type="inferred from homology"/>
<sequence>MTRAGICGSADSALGARYGEADARWRGPWNDTIATMLAHRSVRRFAADDIDDDTLSALIAAAQSASTSSNLQSWSVVAVRDPARKRQLRALAGDQAFIEAAPVVLIWLADFSRAQRIADDEGAPLAAAELVESTIVGVVDAALAAQNALIAAESLGLGGVYIGAIRNRPDEVAELLELPPRTFAVFGLALGHPDPADRAGVKPRLPQSAVLHLERYDGRRVAEHLATQERTLDAYNATQGRRVSWRQTVLRRLRDYANLSGREHLRGGARTETAAQPLATSVSVLGRPDHGETLEHDLLLGRPRAAAGGRRALPIAPVTLAPGG</sequence>
<organism evidence="6 7">
    <name type="scientific">Microcella alkaliphila</name>
    <dbReference type="NCBI Taxonomy" id="279828"/>
    <lineage>
        <taxon>Bacteria</taxon>
        <taxon>Bacillati</taxon>
        <taxon>Actinomycetota</taxon>
        <taxon>Actinomycetes</taxon>
        <taxon>Micrococcales</taxon>
        <taxon>Microbacteriaceae</taxon>
        <taxon>Microcella</taxon>
    </lineage>
</organism>
<evidence type="ECO:0000313" key="6">
    <source>
        <dbReference type="EMBL" id="BAU31803.1"/>
    </source>
</evidence>
<evidence type="ECO:0000256" key="2">
    <source>
        <dbReference type="ARBA" id="ARBA00022630"/>
    </source>
</evidence>
<comment type="similarity">
    <text evidence="1">Belongs to the flavin oxidoreductase frp family.</text>
</comment>
<reference evidence="6 7" key="2">
    <citation type="submission" date="2016-01" db="EMBL/GenBank/DDBJ databases">
        <title>Microcella alkaliphila JAM AC0309 whole genome shotgun sequence.</title>
        <authorList>
            <person name="Kurata A."/>
            <person name="Hirose Y."/>
            <person name="Kishimoto N."/>
            <person name="Kobayashi T."/>
        </authorList>
    </citation>
    <scope>NUCLEOTIDE SEQUENCE [LARGE SCALE GENOMIC DNA]</scope>
    <source>
        <strain evidence="6 7">JAM AC0309</strain>
    </source>
</reference>
<dbReference type="SUPFAM" id="SSF55469">
    <property type="entry name" value="FMN-dependent nitroreductase-like"/>
    <property type="match status" value="1"/>
</dbReference>
<dbReference type="Pfam" id="PF00881">
    <property type="entry name" value="Nitroreductase"/>
    <property type="match status" value="1"/>
</dbReference>
<evidence type="ECO:0000313" key="7">
    <source>
        <dbReference type="Proteomes" id="UP000218965"/>
    </source>
</evidence>
<dbReference type="CDD" id="cd02146">
    <property type="entry name" value="NfsA-like"/>
    <property type="match status" value="1"/>
</dbReference>
<protein>
    <submittedName>
        <fullName evidence="6">Putative nitroreductase</fullName>
    </submittedName>
</protein>
<keyword evidence="3" id="KW-0288">FMN</keyword>
<dbReference type="InterPro" id="IPR016446">
    <property type="entry name" value="Flavin_OxRdtase_Frp"/>
</dbReference>
<evidence type="ECO:0000256" key="1">
    <source>
        <dbReference type="ARBA" id="ARBA00008366"/>
    </source>
</evidence>
<reference evidence="7" key="1">
    <citation type="submission" date="2015-12" db="EMBL/GenBank/DDBJ databases">
        <authorList>
            <person name="Shamseldin A."/>
            <person name="Moawad H."/>
            <person name="Abd El-Rahim W.M."/>
            <person name="Sadowsky M.J."/>
        </authorList>
    </citation>
    <scope>NUCLEOTIDE SEQUENCE [LARGE SCALE GENOMIC DNA]</scope>
    <source>
        <strain evidence="7">JAM AC0309</strain>
    </source>
</reference>
<evidence type="ECO:0000259" key="5">
    <source>
        <dbReference type="Pfam" id="PF00881"/>
    </source>
</evidence>
<feature type="domain" description="Nitroreductase" evidence="5">
    <location>
        <begin position="38"/>
        <end position="192"/>
    </location>
</feature>
<dbReference type="InterPro" id="IPR029479">
    <property type="entry name" value="Nitroreductase"/>
</dbReference>
<dbReference type="Gene3D" id="3.40.109.10">
    <property type="entry name" value="NADH Oxidase"/>
    <property type="match status" value="1"/>
</dbReference>
<gene>
    <name evidence="6" type="ORF">MalAC0309_0938</name>
</gene>
<accession>A0A0U5BLT2</accession>
<dbReference type="KEGG" id="malk:MalAC0309_0938"/>
<dbReference type="AlphaFoldDB" id="A0A0U5BLT2"/>
<dbReference type="Proteomes" id="UP000218965">
    <property type="component" value="Chromosome"/>
</dbReference>
<keyword evidence="4" id="KW-0560">Oxidoreductase</keyword>
<evidence type="ECO:0000256" key="3">
    <source>
        <dbReference type="ARBA" id="ARBA00022643"/>
    </source>
</evidence>
<dbReference type="PANTHER" id="PTHR43425:SF2">
    <property type="entry name" value="OXYGEN-INSENSITIVE NADPH NITROREDUCTASE"/>
    <property type="match status" value="1"/>
</dbReference>
<dbReference type="EMBL" id="AP017315">
    <property type="protein sequence ID" value="BAU31803.1"/>
    <property type="molecule type" value="Genomic_DNA"/>
</dbReference>
<evidence type="ECO:0000256" key="4">
    <source>
        <dbReference type="ARBA" id="ARBA00023002"/>
    </source>
</evidence>
<name>A0A0U5BLT2_9MICO</name>
<dbReference type="PANTHER" id="PTHR43425">
    <property type="entry name" value="OXYGEN-INSENSITIVE NADPH NITROREDUCTASE"/>
    <property type="match status" value="1"/>
</dbReference>
<dbReference type="InterPro" id="IPR000415">
    <property type="entry name" value="Nitroreductase-like"/>
</dbReference>
<dbReference type="GO" id="GO:0016491">
    <property type="term" value="F:oxidoreductase activity"/>
    <property type="evidence" value="ECO:0007669"/>
    <property type="project" value="UniProtKB-KW"/>
</dbReference>